<keyword evidence="9" id="KW-0539">Nucleus</keyword>
<evidence type="ECO:0000256" key="6">
    <source>
        <dbReference type="ARBA" id="ARBA00017286"/>
    </source>
</evidence>
<dbReference type="InterPro" id="IPR038881">
    <property type="entry name" value="Yae1-like"/>
</dbReference>
<sequence length="190" mass="21283">SPLNDDLADVFGSEPASPSDNDFIERHGRNTEWSDIPRLREKHETEGYRDGVTKGKAESVQRGFDEGYGLGAVLGLRVGKIVGLLEGICAAIKSSRSNTEDGWGIELERLESLLGSARLDLKTESVFGRDYFDADGIWRFPVEGEEEGKEVLFPDVARSHPLIQKWEDIIAGEVRRWSFDLTIMDNQQEV</sequence>
<reference evidence="12 13" key="1">
    <citation type="submission" date="2014-04" db="EMBL/GenBank/DDBJ databases">
        <authorList>
            <consortium name="DOE Joint Genome Institute"/>
            <person name="Kuo A."/>
            <person name="Martino E."/>
            <person name="Perotto S."/>
            <person name="Kohler A."/>
            <person name="Nagy L.G."/>
            <person name="Floudas D."/>
            <person name="Copeland A."/>
            <person name="Barry K.W."/>
            <person name="Cichocki N."/>
            <person name="Veneault-Fourrey C."/>
            <person name="LaButti K."/>
            <person name="Lindquist E.A."/>
            <person name="Lipzen A."/>
            <person name="Lundell T."/>
            <person name="Morin E."/>
            <person name="Murat C."/>
            <person name="Sun H."/>
            <person name="Tunlid A."/>
            <person name="Henrissat B."/>
            <person name="Grigoriev I.V."/>
            <person name="Hibbett D.S."/>
            <person name="Martin F."/>
            <person name="Nordberg H.P."/>
            <person name="Cantor M.N."/>
            <person name="Hua S.X."/>
        </authorList>
    </citation>
    <scope>NUCLEOTIDE SEQUENCE [LARGE SCALE GENOMIC DNA]</scope>
    <source>
        <strain evidence="12 13">Zn</strain>
    </source>
</reference>
<dbReference type="PANTHER" id="PTHR18829:SF0">
    <property type="entry name" value="PROTEIN YAE1 HOMOLOG"/>
    <property type="match status" value="1"/>
</dbReference>
<dbReference type="PANTHER" id="PTHR18829">
    <property type="entry name" value="PROTEIN YAE1 HOMOLOG"/>
    <property type="match status" value="1"/>
</dbReference>
<evidence type="ECO:0000256" key="7">
    <source>
        <dbReference type="ARBA" id="ARBA00018400"/>
    </source>
</evidence>
<evidence type="ECO:0000259" key="11">
    <source>
        <dbReference type="Pfam" id="PF09811"/>
    </source>
</evidence>
<comment type="function">
    <text evidence="1">The complex LTO1:YAE1 may function as a target specific adapter that probably recruits apo-RPLI1 to the cytosolic iron-sulfur protein assembly (CIA) complex machinery. May be required for biogenesis of the large ribosomal subunit and initiation of translation.</text>
</comment>
<evidence type="ECO:0000256" key="10">
    <source>
        <dbReference type="SAM" id="MobiDB-lite"/>
    </source>
</evidence>
<evidence type="ECO:0000256" key="1">
    <source>
        <dbReference type="ARBA" id="ARBA00003836"/>
    </source>
</evidence>
<dbReference type="HOGENOM" id="CLU_066684_0_1_1"/>
<keyword evidence="8" id="KW-0963">Cytoplasm</keyword>
<keyword evidence="13" id="KW-1185">Reference proteome</keyword>
<protein>
    <recommendedName>
        <fullName evidence="7">Protein YAE1</fullName>
    </recommendedName>
    <alternativeName>
        <fullName evidence="6">Protein yae1</fullName>
    </alternativeName>
</protein>
<dbReference type="InterPro" id="IPR019191">
    <property type="entry name" value="Essential_protein_Yae1_N"/>
</dbReference>
<dbReference type="GO" id="GO:0005634">
    <property type="term" value="C:nucleus"/>
    <property type="evidence" value="ECO:0007669"/>
    <property type="project" value="UniProtKB-SubCell"/>
</dbReference>
<feature type="non-terminal residue" evidence="12">
    <location>
        <position position="190"/>
    </location>
</feature>
<feature type="non-terminal residue" evidence="12">
    <location>
        <position position="1"/>
    </location>
</feature>
<evidence type="ECO:0000256" key="5">
    <source>
        <dbReference type="ARBA" id="ARBA00011427"/>
    </source>
</evidence>
<gene>
    <name evidence="12" type="ORF">OIDMADRAFT_85229</name>
</gene>
<proteinExistence type="inferred from homology"/>
<feature type="domain" description="Essential protein Yae1 N-terminal" evidence="11">
    <location>
        <begin position="47"/>
        <end position="85"/>
    </location>
</feature>
<dbReference type="InParanoid" id="A0A0C3HYB7"/>
<dbReference type="OrthoDB" id="20086at2759"/>
<accession>A0A0C3HYB7</accession>
<comment type="subcellular location">
    <subcellularLocation>
        <location evidence="3">Cytoplasm</location>
    </subcellularLocation>
    <subcellularLocation>
        <location evidence="2">Nucleus</location>
    </subcellularLocation>
</comment>
<evidence type="ECO:0000256" key="4">
    <source>
        <dbReference type="ARBA" id="ARBA00007096"/>
    </source>
</evidence>
<evidence type="ECO:0000256" key="8">
    <source>
        <dbReference type="ARBA" id="ARBA00022490"/>
    </source>
</evidence>
<name>A0A0C3HYB7_OIDMZ</name>
<dbReference type="GO" id="GO:0005737">
    <property type="term" value="C:cytoplasm"/>
    <property type="evidence" value="ECO:0007669"/>
    <property type="project" value="UniProtKB-SubCell"/>
</dbReference>
<reference evidence="13" key="2">
    <citation type="submission" date="2015-01" db="EMBL/GenBank/DDBJ databases">
        <title>Evolutionary Origins and Diversification of the Mycorrhizal Mutualists.</title>
        <authorList>
            <consortium name="DOE Joint Genome Institute"/>
            <consortium name="Mycorrhizal Genomics Consortium"/>
            <person name="Kohler A."/>
            <person name="Kuo A."/>
            <person name="Nagy L.G."/>
            <person name="Floudas D."/>
            <person name="Copeland A."/>
            <person name="Barry K.W."/>
            <person name="Cichocki N."/>
            <person name="Veneault-Fourrey C."/>
            <person name="LaButti K."/>
            <person name="Lindquist E.A."/>
            <person name="Lipzen A."/>
            <person name="Lundell T."/>
            <person name="Morin E."/>
            <person name="Murat C."/>
            <person name="Riley R."/>
            <person name="Ohm R."/>
            <person name="Sun H."/>
            <person name="Tunlid A."/>
            <person name="Henrissat B."/>
            <person name="Grigoriev I.V."/>
            <person name="Hibbett D.S."/>
            <person name="Martin F."/>
        </authorList>
    </citation>
    <scope>NUCLEOTIDE SEQUENCE [LARGE SCALE GENOMIC DNA]</scope>
    <source>
        <strain evidence="13">Zn</strain>
    </source>
</reference>
<evidence type="ECO:0000256" key="9">
    <source>
        <dbReference type="ARBA" id="ARBA00023242"/>
    </source>
</evidence>
<dbReference type="AlphaFoldDB" id="A0A0C3HYB7"/>
<dbReference type="STRING" id="913774.A0A0C3HYB7"/>
<feature type="compositionally biased region" description="Basic and acidic residues" evidence="10">
    <location>
        <begin position="23"/>
        <end position="54"/>
    </location>
</feature>
<comment type="subunit">
    <text evidence="5">May form a complex with LTO1.</text>
</comment>
<evidence type="ECO:0000313" key="13">
    <source>
        <dbReference type="Proteomes" id="UP000054321"/>
    </source>
</evidence>
<evidence type="ECO:0000256" key="2">
    <source>
        <dbReference type="ARBA" id="ARBA00004123"/>
    </source>
</evidence>
<organism evidence="12 13">
    <name type="scientific">Oidiodendron maius (strain Zn)</name>
    <dbReference type="NCBI Taxonomy" id="913774"/>
    <lineage>
        <taxon>Eukaryota</taxon>
        <taxon>Fungi</taxon>
        <taxon>Dikarya</taxon>
        <taxon>Ascomycota</taxon>
        <taxon>Pezizomycotina</taxon>
        <taxon>Leotiomycetes</taxon>
        <taxon>Leotiomycetes incertae sedis</taxon>
        <taxon>Myxotrichaceae</taxon>
        <taxon>Oidiodendron</taxon>
    </lineage>
</organism>
<feature type="region of interest" description="Disordered" evidence="10">
    <location>
        <begin position="1"/>
        <end position="54"/>
    </location>
</feature>
<dbReference type="Proteomes" id="UP000054321">
    <property type="component" value="Unassembled WGS sequence"/>
</dbReference>
<evidence type="ECO:0000313" key="12">
    <source>
        <dbReference type="EMBL" id="KIN07870.1"/>
    </source>
</evidence>
<dbReference type="Pfam" id="PF09811">
    <property type="entry name" value="Yae1_N"/>
    <property type="match status" value="1"/>
</dbReference>
<dbReference type="EMBL" id="KN832870">
    <property type="protein sequence ID" value="KIN07870.1"/>
    <property type="molecule type" value="Genomic_DNA"/>
</dbReference>
<evidence type="ECO:0000256" key="3">
    <source>
        <dbReference type="ARBA" id="ARBA00004496"/>
    </source>
</evidence>
<comment type="similarity">
    <text evidence="4">Belongs to the YAE1 family.</text>
</comment>